<dbReference type="Gene3D" id="2.30.110.10">
    <property type="entry name" value="Electron Transport, Fmn-binding Protein, Chain A"/>
    <property type="match status" value="1"/>
</dbReference>
<keyword evidence="1" id="KW-0560">Oxidoreductase</keyword>
<dbReference type="Pfam" id="PF01613">
    <property type="entry name" value="Flavin_Reduct"/>
    <property type="match status" value="1"/>
</dbReference>
<feature type="domain" description="Flavin reductase like" evidence="2">
    <location>
        <begin position="14"/>
        <end position="158"/>
    </location>
</feature>
<dbReference type="SMART" id="SM00903">
    <property type="entry name" value="Flavin_Reduct"/>
    <property type="match status" value="1"/>
</dbReference>
<evidence type="ECO:0000259" key="2">
    <source>
        <dbReference type="SMART" id="SM00903"/>
    </source>
</evidence>
<dbReference type="InterPro" id="IPR012349">
    <property type="entry name" value="Split_barrel_FMN-bd"/>
</dbReference>
<dbReference type="InterPro" id="IPR050268">
    <property type="entry name" value="NADH-dep_flavin_reductase"/>
</dbReference>
<gene>
    <name evidence="3" type="ORF">JOF34_000626</name>
</gene>
<accession>A0ABS4ZFJ1</accession>
<dbReference type="SUPFAM" id="SSF50475">
    <property type="entry name" value="FMN-binding split barrel"/>
    <property type="match status" value="1"/>
</dbReference>
<dbReference type="PANTHER" id="PTHR30466:SF1">
    <property type="entry name" value="FMN REDUCTASE (NADH) RUTF"/>
    <property type="match status" value="1"/>
</dbReference>
<dbReference type="RefSeq" id="WP_165137370.1">
    <property type="nucleotide sequence ID" value="NZ_CP049253.1"/>
</dbReference>
<dbReference type="InterPro" id="IPR002563">
    <property type="entry name" value="Flavin_Rdtase-like_dom"/>
</dbReference>
<evidence type="ECO:0000313" key="4">
    <source>
        <dbReference type="Proteomes" id="UP001519362"/>
    </source>
</evidence>
<proteinExistence type="predicted"/>
<dbReference type="EMBL" id="JAGIOL010000001">
    <property type="protein sequence ID" value="MBP2436040.1"/>
    <property type="molecule type" value="Genomic_DNA"/>
</dbReference>
<protein>
    <submittedName>
        <fullName evidence="3">Flavin reductase (DIM6/NTAB) family NADH-FMN oxidoreductase RutF</fullName>
    </submittedName>
</protein>
<sequence>MQHAPLGDLFKAVFRDHPAAVTVITAITADGPVGLTASSVASVAVDPPALSFSVTRSTGSAGGLLGAERLQVHFVTPEHAGVAMSFARSGDERFTPEQGWSFDADGSPRLDGARARVAGKIAGTIPVGSSMLVVLEVDEIDDGEPGEPLVFADRTFRRLGGIVSM</sequence>
<keyword evidence="4" id="KW-1185">Reference proteome</keyword>
<reference evidence="3 4" key="1">
    <citation type="submission" date="2021-03" db="EMBL/GenBank/DDBJ databases">
        <title>Sequencing the genomes of 1000 actinobacteria strains.</title>
        <authorList>
            <person name="Klenk H.-P."/>
        </authorList>
    </citation>
    <scope>NUCLEOTIDE SEQUENCE [LARGE SCALE GENOMIC DNA]</scope>
    <source>
        <strain evidence="3 4">DSM 24221</strain>
    </source>
</reference>
<evidence type="ECO:0000313" key="3">
    <source>
        <dbReference type="EMBL" id="MBP2436040.1"/>
    </source>
</evidence>
<name>A0ABS4ZFJ1_9MICO</name>
<dbReference type="PANTHER" id="PTHR30466">
    <property type="entry name" value="FLAVIN REDUCTASE"/>
    <property type="match status" value="1"/>
</dbReference>
<evidence type="ECO:0000256" key="1">
    <source>
        <dbReference type="ARBA" id="ARBA00023002"/>
    </source>
</evidence>
<organism evidence="3 4">
    <name type="scientific">Microbacterium amylolyticum</name>
    <dbReference type="NCBI Taxonomy" id="936337"/>
    <lineage>
        <taxon>Bacteria</taxon>
        <taxon>Bacillati</taxon>
        <taxon>Actinomycetota</taxon>
        <taxon>Actinomycetes</taxon>
        <taxon>Micrococcales</taxon>
        <taxon>Microbacteriaceae</taxon>
        <taxon>Microbacterium</taxon>
    </lineage>
</organism>
<comment type="caution">
    <text evidence="3">The sequence shown here is derived from an EMBL/GenBank/DDBJ whole genome shotgun (WGS) entry which is preliminary data.</text>
</comment>
<dbReference type="Proteomes" id="UP001519362">
    <property type="component" value="Unassembled WGS sequence"/>
</dbReference>